<protein>
    <submittedName>
        <fullName evidence="3">Uncharacterized protein</fullName>
    </submittedName>
</protein>
<feature type="region of interest" description="Disordered" evidence="2">
    <location>
        <begin position="165"/>
        <end position="195"/>
    </location>
</feature>
<feature type="compositionally biased region" description="Basic and acidic residues" evidence="2">
    <location>
        <begin position="234"/>
        <end position="246"/>
    </location>
</feature>
<feature type="coiled-coil region" evidence="1">
    <location>
        <begin position="89"/>
        <end position="120"/>
    </location>
</feature>
<organism evidence="3 4">
    <name type="scientific">Elysia chlorotica</name>
    <name type="common">Eastern emerald elysia</name>
    <name type="synonym">Sea slug</name>
    <dbReference type="NCBI Taxonomy" id="188477"/>
    <lineage>
        <taxon>Eukaryota</taxon>
        <taxon>Metazoa</taxon>
        <taxon>Spiralia</taxon>
        <taxon>Lophotrochozoa</taxon>
        <taxon>Mollusca</taxon>
        <taxon>Gastropoda</taxon>
        <taxon>Heterobranchia</taxon>
        <taxon>Euthyneura</taxon>
        <taxon>Panpulmonata</taxon>
        <taxon>Sacoglossa</taxon>
        <taxon>Placobranchoidea</taxon>
        <taxon>Plakobranchidae</taxon>
        <taxon>Elysia</taxon>
    </lineage>
</organism>
<gene>
    <name evidence="3" type="ORF">EGW08_016577</name>
</gene>
<evidence type="ECO:0000313" key="3">
    <source>
        <dbReference type="EMBL" id="RUS75651.1"/>
    </source>
</evidence>
<feature type="region of interest" description="Disordered" evidence="2">
    <location>
        <begin position="1"/>
        <end position="51"/>
    </location>
</feature>
<proteinExistence type="predicted"/>
<accession>A0A3S1B479</accession>
<feature type="region of interest" description="Disordered" evidence="2">
    <location>
        <begin position="216"/>
        <end position="246"/>
    </location>
</feature>
<comment type="caution">
    <text evidence="3">The sequence shown here is derived from an EMBL/GenBank/DDBJ whole genome shotgun (WGS) entry which is preliminary data.</text>
</comment>
<sequence>VQGPPGPEGPPGPVGIPGAPGKPGLPGLPAYRIFPSAQADEDGGSPLDGTAQVPQLALRSESKMTKCLLRKVKGLESKMRRAQAVFPQLEAMSRKMEELSQAMSRKMEELSHRVLDLEVQLELPKWKSQPWGFDTHQQAWAHDSRMADEIDEATSGGWRNHTAFQEQEADSSRSQQSLSQGSTSGYQSQITTPPALGKTFQKQLDSGERATAELRATQAKMPPESGAHSSKYISGEEGRKSRDRDSGASVLCVTQCLRTRKEKRATAKRGLVNNTSANEQNSHKPRKICERECSKPTLSPPPLPEADVVRTIFPNDAELLKALADGHTQFYDCLKLRLAQHPDHAEKYKNFLSEDSSAVMGLDLDVQEGGERQFTFGRHINLPKEGKQERRNHKQPSLAADDPNNFVDHKQELRTNQKPAHRIETIYNFSKPKRSNGRNKGSTSNIVKEIMLALVLMVKLL</sequence>
<dbReference type="AlphaFoldDB" id="A0A3S1B479"/>
<feature type="compositionally biased region" description="Pro residues" evidence="2">
    <location>
        <begin position="1"/>
        <end position="14"/>
    </location>
</feature>
<evidence type="ECO:0000256" key="2">
    <source>
        <dbReference type="SAM" id="MobiDB-lite"/>
    </source>
</evidence>
<feature type="region of interest" description="Disordered" evidence="2">
    <location>
        <begin position="263"/>
        <end position="302"/>
    </location>
</feature>
<keyword evidence="1" id="KW-0175">Coiled coil</keyword>
<keyword evidence="4" id="KW-1185">Reference proteome</keyword>
<feature type="non-terminal residue" evidence="3">
    <location>
        <position position="1"/>
    </location>
</feature>
<dbReference type="EMBL" id="RQTK01000721">
    <property type="protein sequence ID" value="RUS75651.1"/>
    <property type="molecule type" value="Genomic_DNA"/>
</dbReference>
<dbReference type="OrthoDB" id="6160892at2759"/>
<feature type="region of interest" description="Disordered" evidence="2">
    <location>
        <begin position="382"/>
        <end position="405"/>
    </location>
</feature>
<evidence type="ECO:0000313" key="4">
    <source>
        <dbReference type="Proteomes" id="UP000271974"/>
    </source>
</evidence>
<feature type="compositionally biased region" description="Low complexity" evidence="2">
    <location>
        <begin position="172"/>
        <end position="189"/>
    </location>
</feature>
<evidence type="ECO:0000256" key="1">
    <source>
        <dbReference type="SAM" id="Coils"/>
    </source>
</evidence>
<name>A0A3S1B479_ELYCH</name>
<reference evidence="3 4" key="1">
    <citation type="submission" date="2019-01" db="EMBL/GenBank/DDBJ databases">
        <title>A draft genome assembly of the solar-powered sea slug Elysia chlorotica.</title>
        <authorList>
            <person name="Cai H."/>
            <person name="Li Q."/>
            <person name="Fang X."/>
            <person name="Li J."/>
            <person name="Curtis N.E."/>
            <person name="Altenburger A."/>
            <person name="Shibata T."/>
            <person name="Feng M."/>
            <person name="Maeda T."/>
            <person name="Schwartz J.A."/>
            <person name="Shigenobu S."/>
            <person name="Lundholm N."/>
            <person name="Nishiyama T."/>
            <person name="Yang H."/>
            <person name="Hasebe M."/>
            <person name="Li S."/>
            <person name="Pierce S.K."/>
            <person name="Wang J."/>
        </authorList>
    </citation>
    <scope>NUCLEOTIDE SEQUENCE [LARGE SCALE GENOMIC DNA]</scope>
    <source>
        <strain evidence="3">EC2010</strain>
        <tissue evidence="3">Whole organism of an adult</tissue>
    </source>
</reference>
<dbReference type="Proteomes" id="UP000271974">
    <property type="component" value="Unassembled WGS sequence"/>
</dbReference>